<evidence type="ECO:0000256" key="1">
    <source>
        <dbReference type="SAM" id="SignalP"/>
    </source>
</evidence>
<proteinExistence type="predicted"/>
<dbReference type="InterPro" id="IPR018649">
    <property type="entry name" value="SHOCT"/>
</dbReference>
<keyword evidence="4" id="KW-1185">Reference proteome</keyword>
<keyword evidence="1" id="KW-0732">Signal</keyword>
<sequence length="120" mass="12973">MQRVLIPILVPASAALALAPCTAFAQTPSDVDRYAYGPGMMVGRRRVGDDFRPVVHDLLSCGADRCGGPFRSLGGRAVAGDGDTSTNVAGSQPFDILKERFARGEIDKDEFEERRRVFGE</sequence>
<gene>
    <name evidence="3" type="ORF">RFN28_24755</name>
</gene>
<evidence type="ECO:0000259" key="2">
    <source>
        <dbReference type="Pfam" id="PF09851"/>
    </source>
</evidence>
<feature type="chain" id="PRO_5045175581" evidence="1">
    <location>
        <begin position="26"/>
        <end position="120"/>
    </location>
</feature>
<dbReference type="Proteomes" id="UP001287059">
    <property type="component" value="Unassembled WGS sequence"/>
</dbReference>
<comment type="caution">
    <text evidence="3">The sequence shown here is derived from an EMBL/GenBank/DDBJ whole genome shotgun (WGS) entry which is preliminary data.</text>
</comment>
<feature type="domain" description="SHOCT" evidence="2">
    <location>
        <begin position="95"/>
        <end position="116"/>
    </location>
</feature>
<reference evidence="3 4" key="1">
    <citation type="submission" date="2023-08" db="EMBL/GenBank/DDBJ databases">
        <title>Implementing the SeqCode for naming new Mesorhizobium species isolated from Vachellia karroo root nodules.</title>
        <authorList>
            <person name="Van Lill M."/>
        </authorList>
    </citation>
    <scope>NUCLEOTIDE SEQUENCE [LARGE SCALE GENOMIC DNA]</scope>
    <source>
        <strain evidence="3 4">VK24D</strain>
    </source>
</reference>
<dbReference type="Pfam" id="PF09851">
    <property type="entry name" value="SHOCT"/>
    <property type="match status" value="1"/>
</dbReference>
<protein>
    <submittedName>
        <fullName evidence="3">SHOCT domain-containing protein</fullName>
    </submittedName>
</protein>
<dbReference type="RefSeq" id="WP_320289798.1">
    <property type="nucleotide sequence ID" value="NZ_JAVIIW010000034.1"/>
</dbReference>
<dbReference type="EMBL" id="JAVIIW010000034">
    <property type="protein sequence ID" value="MDX8481645.1"/>
    <property type="molecule type" value="Genomic_DNA"/>
</dbReference>
<evidence type="ECO:0000313" key="4">
    <source>
        <dbReference type="Proteomes" id="UP001287059"/>
    </source>
</evidence>
<name>A0ABU4Y3Y5_9HYPH</name>
<organism evidence="3 4">
    <name type="scientific">Mesorhizobium album</name>
    <dbReference type="NCBI Taxonomy" id="3072314"/>
    <lineage>
        <taxon>Bacteria</taxon>
        <taxon>Pseudomonadati</taxon>
        <taxon>Pseudomonadota</taxon>
        <taxon>Alphaproteobacteria</taxon>
        <taxon>Hyphomicrobiales</taxon>
        <taxon>Phyllobacteriaceae</taxon>
        <taxon>Mesorhizobium</taxon>
    </lineage>
</organism>
<feature type="signal peptide" evidence="1">
    <location>
        <begin position="1"/>
        <end position="25"/>
    </location>
</feature>
<accession>A0ABU4Y3Y5</accession>
<evidence type="ECO:0000313" key="3">
    <source>
        <dbReference type="EMBL" id="MDX8481645.1"/>
    </source>
</evidence>